<evidence type="ECO:0000313" key="5">
    <source>
        <dbReference type="EMBL" id="EUA91526.1"/>
    </source>
</evidence>
<evidence type="ECO:0000256" key="4">
    <source>
        <dbReference type="ARBA" id="ARBA00022729"/>
    </source>
</evidence>
<sequence length="415" mass="44496">MNRPRFSTLVAVAVTLIAALLGVTAVALDRIDAPPGGKIVVTVRLWAAPIAAAYQQSFAAFSRTHPNIEVHTNLVSFSTYFDTLRTDVAGGSADDIFWLSNAYLAAYADSGRLMKIDTAVDPGEWEPAVVDQFTRNGVLWGVPQLTDAGIAVFYNADLLAAAGVDPAELDGLRWSPGPDDTLRALLARLTVDADGHVGGTPGFDPGRVRQWGYNAANDPQAIYLNYIGSAGGVFMRDNEFAFDNPPAIDAFRYLVGLINNDHVAPPASDTNDNGDFSRNQFLAGRMALFQSGTYSLAPVARDATFRWGVAMLPIGPRAGSASPTVLPLPEIPRPSIQTPCVRCWPGWGAAPATSIWAATVLPFPRCGPPSPPTSPSGKPRASTLIRFSRCCPGHAFPHRGRGVRRRQRCAQALFR</sequence>
<dbReference type="Proteomes" id="UP000020681">
    <property type="component" value="Unassembled WGS sequence"/>
</dbReference>
<comment type="caution">
    <text evidence="5">The sequence shown here is derived from an EMBL/GenBank/DDBJ whole genome shotgun (WGS) entry which is preliminary data.</text>
</comment>
<name>A0ABN0R398_MYCUL</name>
<keyword evidence="6" id="KW-1185">Reference proteome</keyword>
<dbReference type="InterPro" id="IPR006059">
    <property type="entry name" value="SBP"/>
</dbReference>
<gene>
    <name evidence="5" type="ORF">I551_2034</name>
</gene>
<dbReference type="InterPro" id="IPR050490">
    <property type="entry name" value="Bact_solute-bd_prot1"/>
</dbReference>
<evidence type="ECO:0000313" key="6">
    <source>
        <dbReference type="Proteomes" id="UP000020681"/>
    </source>
</evidence>
<reference evidence="5 6" key="1">
    <citation type="submission" date="2014-01" db="EMBL/GenBank/DDBJ databases">
        <authorList>
            <person name="Dobos K."/>
            <person name="Lenaerts A."/>
            <person name="Ordway D."/>
            <person name="DeGroote M.A."/>
            <person name="Parker T."/>
            <person name="Sizemore C."/>
            <person name="Tallon L.J."/>
            <person name="Sadzewicz L.K."/>
            <person name="Sengamalay N."/>
            <person name="Fraser C.M."/>
            <person name="Hine E."/>
            <person name="Shefchek K.A."/>
            <person name="Das S.P."/>
            <person name="Tettelin H."/>
        </authorList>
    </citation>
    <scope>NUCLEOTIDE SEQUENCE [LARGE SCALE GENOMIC DNA]</scope>
    <source>
        <strain evidence="5 6">Harvey</strain>
    </source>
</reference>
<evidence type="ECO:0000256" key="1">
    <source>
        <dbReference type="ARBA" id="ARBA00004196"/>
    </source>
</evidence>
<dbReference type="PANTHER" id="PTHR43649">
    <property type="entry name" value="ARABINOSE-BINDING PROTEIN-RELATED"/>
    <property type="match status" value="1"/>
</dbReference>
<dbReference type="Gene3D" id="3.40.190.10">
    <property type="entry name" value="Periplasmic binding protein-like II"/>
    <property type="match status" value="1"/>
</dbReference>
<proteinExistence type="inferred from homology"/>
<dbReference type="Pfam" id="PF01547">
    <property type="entry name" value="SBP_bac_1"/>
    <property type="match status" value="1"/>
</dbReference>
<organism evidence="5 6">
    <name type="scientific">Mycobacterium ulcerans str. Harvey</name>
    <dbReference type="NCBI Taxonomy" id="1299332"/>
    <lineage>
        <taxon>Bacteria</taxon>
        <taxon>Bacillati</taxon>
        <taxon>Actinomycetota</taxon>
        <taxon>Actinomycetes</taxon>
        <taxon>Mycobacteriales</taxon>
        <taxon>Mycobacteriaceae</taxon>
        <taxon>Mycobacterium</taxon>
        <taxon>Mycobacterium ulcerans group</taxon>
    </lineage>
</organism>
<comment type="subcellular location">
    <subcellularLocation>
        <location evidence="1">Cell envelope</location>
    </subcellularLocation>
</comment>
<evidence type="ECO:0000256" key="3">
    <source>
        <dbReference type="ARBA" id="ARBA00022448"/>
    </source>
</evidence>
<evidence type="ECO:0000256" key="2">
    <source>
        <dbReference type="ARBA" id="ARBA00008520"/>
    </source>
</evidence>
<keyword evidence="4" id="KW-0732">Signal</keyword>
<dbReference type="EMBL" id="JAOL01000088">
    <property type="protein sequence ID" value="EUA91526.1"/>
    <property type="molecule type" value="Genomic_DNA"/>
</dbReference>
<keyword evidence="3" id="KW-0813">Transport</keyword>
<accession>A0ABN0R398</accession>
<dbReference type="PANTHER" id="PTHR43649:SF31">
    <property type="entry name" value="SN-GLYCEROL-3-PHOSPHATE-BINDING PERIPLASMIC PROTEIN UGPB"/>
    <property type="match status" value="1"/>
</dbReference>
<dbReference type="SUPFAM" id="SSF53850">
    <property type="entry name" value="Periplasmic binding protein-like II"/>
    <property type="match status" value="1"/>
</dbReference>
<protein>
    <submittedName>
        <fullName evidence="5">Bacterial extracellular solute-binding family protein</fullName>
    </submittedName>
</protein>
<comment type="similarity">
    <text evidence="2">Belongs to the bacterial solute-binding protein 1 family.</text>
</comment>